<dbReference type="Pfam" id="PF13424">
    <property type="entry name" value="TPR_12"/>
    <property type="match status" value="1"/>
</dbReference>
<dbReference type="PANTHER" id="PTHR44227">
    <property type="match status" value="1"/>
</dbReference>
<dbReference type="SMART" id="SM00028">
    <property type="entry name" value="TPR"/>
    <property type="match status" value="7"/>
</dbReference>
<dbReference type="InterPro" id="IPR019734">
    <property type="entry name" value="TPR_rpt"/>
</dbReference>
<feature type="repeat" description="TPR" evidence="3">
    <location>
        <begin position="139"/>
        <end position="172"/>
    </location>
</feature>
<dbReference type="PANTHER" id="PTHR44227:SF3">
    <property type="entry name" value="PROTEIN O-MANNOSYL-TRANSFERASE TMTC4"/>
    <property type="match status" value="1"/>
</dbReference>
<dbReference type="SUPFAM" id="SSF52540">
    <property type="entry name" value="P-loop containing nucleoside triphosphate hydrolases"/>
    <property type="match status" value="1"/>
</dbReference>
<dbReference type="Gene3D" id="3.40.50.300">
    <property type="entry name" value="P-loop containing nucleotide triphosphate hydrolases"/>
    <property type="match status" value="1"/>
</dbReference>
<comment type="caution">
    <text evidence="4">The sequence shown here is derived from an EMBL/GenBank/DDBJ whole genome shotgun (WGS) entry which is preliminary data.</text>
</comment>
<protein>
    <submittedName>
        <fullName evidence="4">Uncharacterized protein</fullName>
    </submittedName>
</protein>
<dbReference type="PROSITE" id="PS50293">
    <property type="entry name" value="TPR_REGION"/>
    <property type="match status" value="2"/>
</dbReference>
<reference evidence="4 5" key="1">
    <citation type="submission" date="2014-03" db="EMBL/GenBank/DDBJ databases">
        <title>The draft genome sequence of Thalassospira alkalitolerans JCM 18968.</title>
        <authorList>
            <person name="Lai Q."/>
            <person name="Shao Z."/>
        </authorList>
    </citation>
    <scope>NUCLEOTIDE SEQUENCE [LARGE SCALE GENOMIC DNA]</scope>
    <source>
        <strain evidence="4 5">JCM 18968</strain>
    </source>
</reference>
<evidence type="ECO:0000256" key="1">
    <source>
        <dbReference type="ARBA" id="ARBA00022737"/>
    </source>
</evidence>
<dbReference type="InterPro" id="IPR027417">
    <property type="entry name" value="P-loop_NTPase"/>
</dbReference>
<dbReference type="Pfam" id="PF13432">
    <property type="entry name" value="TPR_16"/>
    <property type="match status" value="1"/>
</dbReference>
<dbReference type="Gene3D" id="1.25.40.10">
    <property type="entry name" value="Tetratricopeptide repeat domain"/>
    <property type="match status" value="1"/>
</dbReference>
<evidence type="ECO:0000256" key="3">
    <source>
        <dbReference type="PROSITE-ProRule" id="PRU00339"/>
    </source>
</evidence>
<dbReference type="InterPro" id="IPR052346">
    <property type="entry name" value="O-mannosyl-transferase_TMTC"/>
</dbReference>
<evidence type="ECO:0000256" key="2">
    <source>
        <dbReference type="ARBA" id="ARBA00022803"/>
    </source>
</evidence>
<keyword evidence="5" id="KW-1185">Reference proteome</keyword>
<organism evidence="4 5">
    <name type="scientific">Thalassospira alkalitolerans</name>
    <dbReference type="NCBI Taxonomy" id="1293890"/>
    <lineage>
        <taxon>Bacteria</taxon>
        <taxon>Pseudomonadati</taxon>
        <taxon>Pseudomonadota</taxon>
        <taxon>Alphaproteobacteria</taxon>
        <taxon>Rhodospirillales</taxon>
        <taxon>Thalassospiraceae</taxon>
        <taxon>Thalassospira</taxon>
    </lineage>
</organism>
<dbReference type="InterPro" id="IPR011990">
    <property type="entry name" value="TPR-like_helical_dom_sf"/>
</dbReference>
<name>A0A1Y2L5I6_9PROT</name>
<gene>
    <name evidence="4" type="ORF">TALK_21670</name>
</gene>
<dbReference type="PROSITE" id="PS50005">
    <property type="entry name" value="TPR"/>
    <property type="match status" value="3"/>
</dbReference>
<dbReference type="Pfam" id="PF13469">
    <property type="entry name" value="Sulfotransfer_3"/>
    <property type="match status" value="1"/>
</dbReference>
<feature type="repeat" description="TPR" evidence="3">
    <location>
        <begin position="105"/>
        <end position="138"/>
    </location>
</feature>
<evidence type="ECO:0000313" key="5">
    <source>
        <dbReference type="Proteomes" id="UP000193396"/>
    </source>
</evidence>
<keyword evidence="2 3" id="KW-0802">TPR repeat</keyword>
<keyword evidence="1" id="KW-0677">Repeat</keyword>
<dbReference type="SUPFAM" id="SSF48452">
    <property type="entry name" value="TPR-like"/>
    <property type="match status" value="2"/>
</dbReference>
<evidence type="ECO:0000313" key="4">
    <source>
        <dbReference type="EMBL" id="OSQ42360.1"/>
    </source>
</evidence>
<dbReference type="AlphaFoldDB" id="A0A1Y2L5I6"/>
<dbReference type="EMBL" id="JFKB01000037">
    <property type="protein sequence ID" value="OSQ42360.1"/>
    <property type="molecule type" value="Genomic_DNA"/>
</dbReference>
<sequence length="698" mass="78039">MTIDQAIEAAYEHWRAGQLTQSEYLCQEVLRAIPEQPHTLHLMGLLAHTQGNLSLAIEYVGRACRSPQASAMFFSNLAEMCRQAGELSRGEVAGRRAVELAPAQIEGWSNLGIILQESGKFEESLDCLLKAIRMDPQNPQTHNNIANTYMRIGRFEDAKTHYHKATELAPEYSEAHNNLSFLLKETGDYEGALQAINRAIEINPQNIDAYINAAGVAIARHDAEQAHKWLNNLMSFAPDHPGTLMTRARIMQLTSNYAEAEKSALEAIRKIPQSGEAHQVYADILRVLGKVDQAMLAYDKAISLPNPKRLQAMQGKTVLLIEMGDRDAAREIIVDVLKQGGRIVDALVAYSEINTFDAEDPLIGKMEDMLNAMGNDAPTPTEATILHFVLGKAFLDIDAPKKGFQQFALGNKAKRKTLSYDSDQSVGWLQAVAKTFTPELMDKFSGGGDPSDTPIFIVGIPRSGTTLTEQILASHHMVHGCGELKILPGLIGQISAKPDIRTTFPDFMGKISPDMLNEAGEAYLKEIRARSPHKPYLVDKMPANFIYVGLINLIFPNAKIIHCRRDPVDTCLSCYTKLFGDHQQFTYDLTELGAFYNAYKGLMDHWHALIPKDRLTIVDYEAMVDDQEGETRKLLDFLGLEWDDSCLEFHKTKRQVSTSSFAQVREPVYRTSVQRWKKYTPYLQPLLDALYPDGVPQE</sequence>
<feature type="repeat" description="TPR" evidence="3">
    <location>
        <begin position="173"/>
        <end position="206"/>
    </location>
</feature>
<dbReference type="STRING" id="1293890.TALK_21670"/>
<dbReference type="Proteomes" id="UP000193396">
    <property type="component" value="Unassembled WGS sequence"/>
</dbReference>
<proteinExistence type="predicted"/>
<accession>A0A1Y2L5I6</accession>
<dbReference type="Pfam" id="PF00515">
    <property type="entry name" value="TPR_1"/>
    <property type="match status" value="1"/>
</dbReference>